<gene>
    <name evidence="1" type="ORF">FC36_GL000185</name>
</gene>
<dbReference type="RefSeq" id="WP_025021278.1">
    <property type="nucleotide sequence ID" value="NZ_AZFH01000009.1"/>
</dbReference>
<dbReference type="EMBL" id="AZFH01000009">
    <property type="protein sequence ID" value="KRL84427.1"/>
    <property type="molecule type" value="Genomic_DNA"/>
</dbReference>
<dbReference type="AlphaFoldDB" id="A0A0R1U3U2"/>
<reference evidence="1 2" key="1">
    <citation type="journal article" date="2015" name="Genome Announc.">
        <title>Expanding the biotechnology potential of lactobacilli through comparative genomics of 213 strains and associated genera.</title>
        <authorList>
            <person name="Sun Z."/>
            <person name="Harris H.M."/>
            <person name="McCann A."/>
            <person name="Guo C."/>
            <person name="Argimon S."/>
            <person name="Zhang W."/>
            <person name="Yang X."/>
            <person name="Jeffery I.B."/>
            <person name="Cooney J.C."/>
            <person name="Kagawa T.F."/>
            <person name="Liu W."/>
            <person name="Song Y."/>
            <person name="Salvetti E."/>
            <person name="Wrobel A."/>
            <person name="Rasinkangas P."/>
            <person name="Parkhill J."/>
            <person name="Rea M.C."/>
            <person name="O'Sullivan O."/>
            <person name="Ritari J."/>
            <person name="Douillard F.P."/>
            <person name="Paul Ross R."/>
            <person name="Yang R."/>
            <person name="Briner A.E."/>
            <person name="Felis G.E."/>
            <person name="de Vos W.M."/>
            <person name="Barrangou R."/>
            <person name="Klaenhammer T.R."/>
            <person name="Caufield P.W."/>
            <person name="Cui Y."/>
            <person name="Zhang H."/>
            <person name="O'Toole P.W."/>
        </authorList>
    </citation>
    <scope>NUCLEOTIDE SEQUENCE [LARGE SCALE GENOMIC DNA]</scope>
    <source>
        <strain evidence="1 2">DSM 15833</strain>
    </source>
</reference>
<dbReference type="Proteomes" id="UP000051048">
    <property type="component" value="Unassembled WGS sequence"/>
</dbReference>
<dbReference type="STRING" id="1423740.FC36_GL000185"/>
<evidence type="ECO:0000313" key="2">
    <source>
        <dbReference type="Proteomes" id="UP000051048"/>
    </source>
</evidence>
<protein>
    <submittedName>
        <fullName evidence="1">Uncharacterized protein</fullName>
    </submittedName>
</protein>
<organism evidence="1 2">
    <name type="scientific">Ligilactobacillus equi DSM 15833 = JCM 10991</name>
    <dbReference type="NCBI Taxonomy" id="1423740"/>
    <lineage>
        <taxon>Bacteria</taxon>
        <taxon>Bacillati</taxon>
        <taxon>Bacillota</taxon>
        <taxon>Bacilli</taxon>
        <taxon>Lactobacillales</taxon>
        <taxon>Lactobacillaceae</taxon>
        <taxon>Ligilactobacillus</taxon>
    </lineage>
</organism>
<comment type="caution">
    <text evidence="1">The sequence shown here is derived from an EMBL/GenBank/DDBJ whole genome shotgun (WGS) entry which is preliminary data.</text>
</comment>
<proteinExistence type="predicted"/>
<accession>A0A0R1U3U2</accession>
<name>A0A0R1U3U2_9LACO</name>
<sequence length="107" mass="12688">MELNKETIDLYVKKYLDEHQTEVEEMINKKINTAIKNVLNEFFAKKVGYQEEGFAVKLIRGSLKKQIKDIEIPEINQDELTEKIKKELNRQVKSYVRSLDVHIKSDY</sequence>
<dbReference type="PATRIC" id="fig|1423740.3.peg.197"/>
<evidence type="ECO:0000313" key="1">
    <source>
        <dbReference type="EMBL" id="KRL84427.1"/>
    </source>
</evidence>